<keyword evidence="10 14" id="KW-0255">Endonuclease</keyword>
<evidence type="ECO:0000256" key="14">
    <source>
        <dbReference type="RuleBase" id="RU003515"/>
    </source>
</evidence>
<dbReference type="EMBL" id="AP017368">
    <property type="protein sequence ID" value="BAV92388.1"/>
    <property type="molecule type" value="Genomic_DNA"/>
</dbReference>
<evidence type="ECO:0000256" key="10">
    <source>
        <dbReference type="ARBA" id="ARBA00022759"/>
    </source>
</evidence>
<evidence type="ECO:0000256" key="1">
    <source>
        <dbReference type="ARBA" id="ARBA00000077"/>
    </source>
</evidence>
<proteinExistence type="inferred from homology"/>
<keyword evidence="12" id="KW-0464">Manganese</keyword>
<dbReference type="Gene3D" id="3.30.420.10">
    <property type="entry name" value="Ribonuclease H-like superfamily/Ribonuclease H"/>
    <property type="match status" value="1"/>
</dbReference>
<dbReference type="SUPFAM" id="SSF53098">
    <property type="entry name" value="Ribonuclease H-like"/>
    <property type="match status" value="1"/>
</dbReference>
<comment type="function">
    <text evidence="4 14">Endonuclease that specifically degrades the RNA of RNA-DNA hybrids.</text>
</comment>
<dbReference type="CDD" id="cd07182">
    <property type="entry name" value="RNase_HII_bacteria_HII_like"/>
    <property type="match status" value="1"/>
</dbReference>
<gene>
    <name evidence="16" type="primary">rnhB</name>
    <name evidence="16" type="ORF">RSDT_0876</name>
</gene>
<comment type="similarity">
    <text evidence="6 14">Belongs to the RNase HII family.</text>
</comment>
<dbReference type="InterPro" id="IPR022898">
    <property type="entry name" value="RNase_HII"/>
</dbReference>
<comment type="catalytic activity">
    <reaction evidence="1 14">
        <text>Endonucleolytic cleavage to 5'-phosphomonoester.</text>
        <dbReference type="EC" id="3.1.26.4"/>
    </reaction>
</comment>
<dbReference type="InterPro" id="IPR001352">
    <property type="entry name" value="RNase_HII/HIII"/>
</dbReference>
<evidence type="ECO:0000256" key="2">
    <source>
        <dbReference type="ARBA" id="ARBA00001936"/>
    </source>
</evidence>
<keyword evidence="9" id="KW-0479">Metal-binding</keyword>
<evidence type="ECO:0000256" key="5">
    <source>
        <dbReference type="ARBA" id="ARBA00004496"/>
    </source>
</evidence>
<comment type="subcellular location">
    <subcellularLocation>
        <location evidence="5">Cytoplasm</location>
    </subcellularLocation>
</comment>
<comment type="cofactor">
    <cofactor evidence="2">
        <name>Mn(2+)</name>
        <dbReference type="ChEBI" id="CHEBI:29035"/>
    </cofactor>
</comment>
<evidence type="ECO:0000256" key="4">
    <source>
        <dbReference type="ARBA" id="ARBA00004065"/>
    </source>
</evidence>
<keyword evidence="17" id="KW-1185">Reference proteome</keyword>
<evidence type="ECO:0000256" key="13">
    <source>
        <dbReference type="PROSITE-ProRule" id="PRU01319"/>
    </source>
</evidence>
<dbReference type="Proteomes" id="UP000242645">
    <property type="component" value="Chromosome"/>
</dbReference>
<comment type="caution">
    <text evidence="13">Lacks conserved residue(s) required for the propagation of feature annotation.</text>
</comment>
<keyword evidence="7" id="KW-0963">Cytoplasm</keyword>
<dbReference type="Pfam" id="PF01351">
    <property type="entry name" value="RNase_HII"/>
    <property type="match status" value="1"/>
</dbReference>
<keyword evidence="8 14" id="KW-0540">Nuclease</keyword>
<dbReference type="InterPro" id="IPR024567">
    <property type="entry name" value="RNase_HII/HIII_dom"/>
</dbReference>
<evidence type="ECO:0000256" key="9">
    <source>
        <dbReference type="ARBA" id="ARBA00022723"/>
    </source>
</evidence>
<dbReference type="GO" id="GO:0005737">
    <property type="term" value="C:cytoplasm"/>
    <property type="evidence" value="ECO:0007669"/>
    <property type="project" value="UniProtKB-SubCell"/>
</dbReference>
<dbReference type="EC" id="3.1.26.4" evidence="14"/>
<comment type="cofactor">
    <cofactor evidence="3">
        <name>Mg(2+)</name>
        <dbReference type="ChEBI" id="CHEBI:18420"/>
    </cofactor>
</comment>
<dbReference type="InterPro" id="IPR036397">
    <property type="entry name" value="RNaseH_sf"/>
</dbReference>
<evidence type="ECO:0000256" key="11">
    <source>
        <dbReference type="ARBA" id="ARBA00022801"/>
    </source>
</evidence>
<dbReference type="GO" id="GO:0004523">
    <property type="term" value="F:RNA-DNA hybrid ribonuclease activity"/>
    <property type="evidence" value="ECO:0007669"/>
    <property type="project" value="UniProtKB-EC"/>
</dbReference>
<dbReference type="PANTHER" id="PTHR10954:SF18">
    <property type="entry name" value="RIBONUCLEASE HII"/>
    <property type="match status" value="1"/>
</dbReference>
<dbReference type="GO" id="GO:0046872">
    <property type="term" value="F:metal ion binding"/>
    <property type="evidence" value="ECO:0007669"/>
    <property type="project" value="UniProtKB-KW"/>
</dbReference>
<dbReference type="AlphaFoldDB" id="A0A1J1DWZ7"/>
<keyword evidence="11 14" id="KW-0378">Hydrolase</keyword>
<dbReference type="KEGG" id="dtr:RSDT_0876"/>
<sequence length="192" mass="20948">MVACAVILPPGHGISGLADSKALSAKTREVLAPLIKARATAWGLGLVWPRRIDSINILQATFEAMSRAVGALRATPTALLIDGDKTLPSRVLAPHWLAGHHDHCPVQKAIVKGDKTIDAISAASILAKTFRDKLMRSLARRWPGYGFELHKGYGTKAHFAALRRLGPCPQHRLTFRGVAEDTKQTPRRLSLW</sequence>
<dbReference type="GO" id="GO:0006298">
    <property type="term" value="P:mismatch repair"/>
    <property type="evidence" value="ECO:0007669"/>
    <property type="project" value="TreeGrafter"/>
</dbReference>
<evidence type="ECO:0000313" key="16">
    <source>
        <dbReference type="EMBL" id="BAV92388.1"/>
    </source>
</evidence>
<dbReference type="NCBIfam" id="NF000595">
    <property type="entry name" value="PRK00015.1-3"/>
    <property type="match status" value="1"/>
</dbReference>
<protein>
    <recommendedName>
        <fullName evidence="14">Ribonuclease</fullName>
        <ecNumber evidence="14">3.1.26.4</ecNumber>
    </recommendedName>
</protein>
<evidence type="ECO:0000256" key="8">
    <source>
        <dbReference type="ARBA" id="ARBA00022722"/>
    </source>
</evidence>
<accession>A0A1J1DWZ7</accession>
<evidence type="ECO:0000256" key="7">
    <source>
        <dbReference type="ARBA" id="ARBA00022490"/>
    </source>
</evidence>
<dbReference type="GO" id="GO:0003723">
    <property type="term" value="F:RNA binding"/>
    <property type="evidence" value="ECO:0007669"/>
    <property type="project" value="UniProtKB-UniRule"/>
</dbReference>
<evidence type="ECO:0000256" key="12">
    <source>
        <dbReference type="ARBA" id="ARBA00023211"/>
    </source>
</evidence>
<dbReference type="PANTHER" id="PTHR10954">
    <property type="entry name" value="RIBONUCLEASE H2 SUBUNIT A"/>
    <property type="match status" value="1"/>
</dbReference>
<name>A0A1J1DWZ7_9BACT</name>
<evidence type="ECO:0000313" key="17">
    <source>
        <dbReference type="Proteomes" id="UP000242645"/>
    </source>
</evidence>
<reference evidence="16 17" key="1">
    <citation type="journal article" date="2017" name="ISME J.">
        <title>Genome of 'Ca. Desulfovibrio trichonymphae', an H2-oxidizing bacterium in a tripartite symbiotic system within a protist cell in the termite gut.</title>
        <authorList>
            <person name="Kuwahara H."/>
            <person name="Yuki M."/>
            <person name="Izawa K."/>
            <person name="Ohkuma M."/>
            <person name="Hongoh Y."/>
        </authorList>
    </citation>
    <scope>NUCLEOTIDE SEQUENCE [LARGE SCALE GENOMIC DNA]</scope>
    <source>
        <strain evidence="16 17">Rs-N31</strain>
    </source>
</reference>
<dbReference type="PROSITE" id="PS51975">
    <property type="entry name" value="RNASE_H_2"/>
    <property type="match status" value="1"/>
</dbReference>
<dbReference type="GO" id="GO:0032299">
    <property type="term" value="C:ribonuclease H2 complex"/>
    <property type="evidence" value="ECO:0007669"/>
    <property type="project" value="TreeGrafter"/>
</dbReference>
<evidence type="ECO:0000256" key="6">
    <source>
        <dbReference type="ARBA" id="ARBA00007383"/>
    </source>
</evidence>
<evidence type="ECO:0000256" key="3">
    <source>
        <dbReference type="ARBA" id="ARBA00001946"/>
    </source>
</evidence>
<evidence type="ECO:0000259" key="15">
    <source>
        <dbReference type="PROSITE" id="PS51975"/>
    </source>
</evidence>
<dbReference type="InterPro" id="IPR012337">
    <property type="entry name" value="RNaseH-like_sf"/>
</dbReference>
<feature type="domain" description="RNase H type-2" evidence="15">
    <location>
        <begin position="1"/>
        <end position="187"/>
    </location>
</feature>
<organism evidence="16 17">
    <name type="scientific">Candidatus Desulfovibrio trichonymphae</name>
    <dbReference type="NCBI Taxonomy" id="1725232"/>
    <lineage>
        <taxon>Bacteria</taxon>
        <taxon>Pseudomonadati</taxon>
        <taxon>Thermodesulfobacteriota</taxon>
        <taxon>Desulfovibrionia</taxon>
        <taxon>Desulfovibrionales</taxon>
        <taxon>Desulfovibrionaceae</taxon>
        <taxon>Desulfovibrio</taxon>
    </lineage>
</organism>
<dbReference type="GO" id="GO:0043137">
    <property type="term" value="P:DNA replication, removal of RNA primer"/>
    <property type="evidence" value="ECO:0007669"/>
    <property type="project" value="TreeGrafter"/>
</dbReference>